<dbReference type="Gene3D" id="3.10.180.10">
    <property type="entry name" value="2,3-Dihydroxybiphenyl 1,2-Dioxygenase, domain 1"/>
    <property type="match status" value="2"/>
</dbReference>
<dbReference type="InterPro" id="IPR029068">
    <property type="entry name" value="Glyas_Bleomycin-R_OHBP_Dase"/>
</dbReference>
<dbReference type="InterPro" id="IPR037523">
    <property type="entry name" value="VOC_core"/>
</dbReference>
<reference evidence="2" key="1">
    <citation type="journal article" date="2022" name="Front. Microbiol.">
        <title>Mirubactin C rescues the lethal effect of cell wall biosynthesis mutations in Bacillus subtilis.</title>
        <authorList>
            <person name="Kepplinger B."/>
            <person name="Wen X."/>
            <person name="Tyler A.R."/>
            <person name="Kim B.Y."/>
            <person name="Brown J."/>
            <person name="Banks P."/>
            <person name="Dashti Y."/>
            <person name="Mackenzie E.S."/>
            <person name="Wills C."/>
            <person name="Kawai Y."/>
            <person name="Waldron K.J."/>
            <person name="Allenby N.E.E."/>
            <person name="Wu L.J."/>
            <person name="Hall M.J."/>
            <person name="Errington J."/>
        </authorList>
    </citation>
    <scope>NUCLEOTIDE SEQUENCE</scope>
    <source>
        <strain evidence="2">MDA8-470</strain>
    </source>
</reference>
<dbReference type="PROSITE" id="PS51819">
    <property type="entry name" value="VOC"/>
    <property type="match status" value="1"/>
</dbReference>
<dbReference type="EMBL" id="CP098740">
    <property type="protein sequence ID" value="UZK57656.1"/>
    <property type="molecule type" value="Genomic_DNA"/>
</dbReference>
<protein>
    <submittedName>
        <fullName evidence="2">VOC family protein</fullName>
    </submittedName>
</protein>
<dbReference type="RefSeq" id="WP_265546019.1">
    <property type="nucleotide sequence ID" value="NZ_CP098740.1"/>
</dbReference>
<dbReference type="InterPro" id="IPR004360">
    <property type="entry name" value="Glyas_Fos-R_dOase_dom"/>
</dbReference>
<evidence type="ECO:0000259" key="1">
    <source>
        <dbReference type="PROSITE" id="PS51819"/>
    </source>
</evidence>
<feature type="domain" description="VOC" evidence="1">
    <location>
        <begin position="155"/>
        <end position="269"/>
    </location>
</feature>
<dbReference type="SUPFAM" id="SSF54593">
    <property type="entry name" value="Glyoxalase/Bleomycin resistance protein/Dihydroxybiphenyl dioxygenase"/>
    <property type="match status" value="2"/>
</dbReference>
<dbReference type="Pfam" id="PF00903">
    <property type="entry name" value="Glyoxalase"/>
    <property type="match status" value="1"/>
</dbReference>
<proteinExistence type="predicted"/>
<keyword evidence="3" id="KW-1185">Reference proteome</keyword>
<accession>A0ABY6PZQ9</accession>
<evidence type="ECO:0000313" key="2">
    <source>
        <dbReference type="EMBL" id="UZK57656.1"/>
    </source>
</evidence>
<organism evidence="2 3">
    <name type="scientific">Streptomyces drozdowiczii</name>
    <dbReference type="NCBI Taxonomy" id="202862"/>
    <lineage>
        <taxon>Bacteria</taxon>
        <taxon>Bacillati</taxon>
        <taxon>Actinomycetota</taxon>
        <taxon>Actinomycetes</taxon>
        <taxon>Kitasatosporales</taxon>
        <taxon>Streptomycetaceae</taxon>
        <taxon>Streptomyces</taxon>
    </lineage>
</organism>
<sequence length="319" mass="34565">MSLHRLTRIVMGVPNVEQTAAYYADFGLTPVGDAIGQADAPQSSYTLSTVDGGEQLRIVHAPRRRLVELGVGAEDPDDLDRVAASLARLGVPVHRAEGSVTAVDPGTEVLVRVEIAPRLRQAPVAAPPYNAPGAVARPGHRAPGILREEPVRPRKLGHVVLGSTDQETSQRFFREGIGFKVSDTVKGLAAFMRCSSDHHNVLVQQAPVAFLHHTSWQVDDVDEIGRGATAMLEADPDRHTWGLGRHYIGSNFFWYLKDPAGTFSEYYSDLDCIVDDALWKPGVFEGAKSLYAWGPPPPPSFLAPEDLAALMTGAHAPTR</sequence>
<evidence type="ECO:0000313" key="3">
    <source>
        <dbReference type="Proteomes" id="UP001164963"/>
    </source>
</evidence>
<dbReference type="Proteomes" id="UP001164963">
    <property type="component" value="Chromosome"/>
</dbReference>
<gene>
    <name evidence="2" type="ORF">NEH16_29385</name>
</gene>
<name>A0ABY6PZQ9_9ACTN</name>